<proteinExistence type="predicted"/>
<reference evidence="1 2" key="1">
    <citation type="submission" date="2016-11" db="EMBL/GenBank/DDBJ databases">
        <title>The macronuclear genome of Stentor coeruleus: a giant cell with tiny introns.</title>
        <authorList>
            <person name="Slabodnick M."/>
            <person name="Ruby J.G."/>
            <person name="Reiff S.B."/>
            <person name="Swart E.C."/>
            <person name="Gosai S."/>
            <person name="Prabakaran S."/>
            <person name="Witkowska E."/>
            <person name="Larue G.E."/>
            <person name="Fisher S."/>
            <person name="Freeman R.M."/>
            <person name="Gunawardena J."/>
            <person name="Chu W."/>
            <person name="Stover N.A."/>
            <person name="Gregory B.D."/>
            <person name="Nowacki M."/>
            <person name="Derisi J."/>
            <person name="Roy S.W."/>
            <person name="Marshall W.F."/>
            <person name="Sood P."/>
        </authorList>
    </citation>
    <scope>NUCLEOTIDE SEQUENCE [LARGE SCALE GENOMIC DNA]</scope>
    <source>
        <strain evidence="1">WM001</strain>
    </source>
</reference>
<protein>
    <submittedName>
        <fullName evidence="1">Uncharacterized protein</fullName>
    </submittedName>
</protein>
<evidence type="ECO:0000313" key="1">
    <source>
        <dbReference type="EMBL" id="OMJ80137.1"/>
    </source>
</evidence>
<comment type="caution">
    <text evidence="1">The sequence shown here is derived from an EMBL/GenBank/DDBJ whole genome shotgun (WGS) entry which is preliminary data.</text>
</comment>
<keyword evidence="2" id="KW-1185">Reference proteome</keyword>
<accession>A0A1R2BTZ0</accession>
<name>A0A1R2BTZ0_9CILI</name>
<gene>
    <name evidence="1" type="ORF">SteCoe_19680</name>
</gene>
<sequence>MHRDASTRLQKLIEKTQAMKKYLPHSQARCIEVFQKFHYKSISPHPQFCQSLPSEDKMPNILLKQNFPTQLVPLEEQTKNDLPDLPNLHKCLSDKIINKKTRAGSVRQIKTPRKKCKNPEIESPKLIFFEYESGAKYKAETRYKQNESKESILS</sequence>
<dbReference type="EMBL" id="MPUH01000437">
    <property type="protein sequence ID" value="OMJ80137.1"/>
    <property type="molecule type" value="Genomic_DNA"/>
</dbReference>
<evidence type="ECO:0000313" key="2">
    <source>
        <dbReference type="Proteomes" id="UP000187209"/>
    </source>
</evidence>
<organism evidence="1 2">
    <name type="scientific">Stentor coeruleus</name>
    <dbReference type="NCBI Taxonomy" id="5963"/>
    <lineage>
        <taxon>Eukaryota</taxon>
        <taxon>Sar</taxon>
        <taxon>Alveolata</taxon>
        <taxon>Ciliophora</taxon>
        <taxon>Postciliodesmatophora</taxon>
        <taxon>Heterotrichea</taxon>
        <taxon>Heterotrichida</taxon>
        <taxon>Stentoridae</taxon>
        <taxon>Stentor</taxon>
    </lineage>
</organism>
<dbReference type="AlphaFoldDB" id="A0A1R2BTZ0"/>
<dbReference type="Proteomes" id="UP000187209">
    <property type="component" value="Unassembled WGS sequence"/>
</dbReference>